<dbReference type="Proteomes" id="UP000178129">
    <property type="component" value="Unassembled WGS sequence"/>
</dbReference>
<gene>
    <name evidence="2" type="ORF">RCO7_05618</name>
</gene>
<dbReference type="AlphaFoldDB" id="A0A1E1L0E0"/>
<protein>
    <submittedName>
        <fullName evidence="2">Uncharacterized protein</fullName>
    </submittedName>
</protein>
<keyword evidence="3" id="KW-1185">Reference proteome</keyword>
<feature type="compositionally biased region" description="Basic and acidic residues" evidence="1">
    <location>
        <begin position="213"/>
        <end position="244"/>
    </location>
</feature>
<name>A0A1E1L0E0_9HELO</name>
<comment type="caution">
    <text evidence="2">The sequence shown here is derived from an EMBL/GenBank/DDBJ whole genome shotgun (WGS) entry which is preliminary data.</text>
</comment>
<evidence type="ECO:0000256" key="1">
    <source>
        <dbReference type="SAM" id="MobiDB-lite"/>
    </source>
</evidence>
<sequence length="292" mass="32623">MDLHPPAKEESPIPSLSTYYSTSTPASSFSTLKSRVPPTATKQAIEDCISSLSDDSYGKTLREIIAVIGKNWQTQHGTATIDRLTRDMAINNFLNLCDRSLYLNDAEREKALVETFHGFMVKDITKCSKSVTGAKSFRDNVINFKTREYFDSSQKKTAKDDKKLLQMFKKLEGRILDANSWAVNSDAQIELFGYGNSEKSDVPDQPAEEKDEEGVKAEAKEQKIAENDNDKQEVKEEPAEEKAAKQYADSEEDEEDKQLSLSSSRLEVSDESDAPASRRAGTKKRKLSGQGK</sequence>
<dbReference type="EMBL" id="FJUW01000030">
    <property type="protein sequence ID" value="CZT03975.1"/>
    <property type="molecule type" value="Genomic_DNA"/>
</dbReference>
<reference evidence="3" key="1">
    <citation type="submission" date="2016-03" db="EMBL/GenBank/DDBJ databases">
        <authorList>
            <person name="Ploux O."/>
        </authorList>
    </citation>
    <scope>NUCLEOTIDE SEQUENCE [LARGE SCALE GENOMIC DNA]</scope>
    <source>
        <strain evidence="3">UK7</strain>
    </source>
</reference>
<feature type="region of interest" description="Disordered" evidence="1">
    <location>
        <begin position="195"/>
        <end position="292"/>
    </location>
</feature>
<organism evidence="2 3">
    <name type="scientific">Rhynchosporium graminicola</name>
    <dbReference type="NCBI Taxonomy" id="2792576"/>
    <lineage>
        <taxon>Eukaryota</taxon>
        <taxon>Fungi</taxon>
        <taxon>Dikarya</taxon>
        <taxon>Ascomycota</taxon>
        <taxon>Pezizomycotina</taxon>
        <taxon>Leotiomycetes</taxon>
        <taxon>Helotiales</taxon>
        <taxon>Ploettnerulaceae</taxon>
        <taxon>Rhynchosporium</taxon>
    </lineage>
</organism>
<dbReference type="InParanoid" id="A0A1E1L0E0"/>
<accession>A0A1E1L0E0</accession>
<evidence type="ECO:0000313" key="3">
    <source>
        <dbReference type="Proteomes" id="UP000178129"/>
    </source>
</evidence>
<proteinExistence type="predicted"/>
<evidence type="ECO:0000313" key="2">
    <source>
        <dbReference type="EMBL" id="CZT03975.1"/>
    </source>
</evidence>
<feature type="compositionally biased region" description="Basic residues" evidence="1">
    <location>
        <begin position="280"/>
        <end position="292"/>
    </location>
</feature>